<reference evidence="1 2" key="1">
    <citation type="submission" date="2019-03" db="EMBL/GenBank/DDBJ databases">
        <title>Genomic Encyclopedia of Type Strains, Phase IV (KMG-IV): sequencing the most valuable type-strain genomes for metagenomic binning, comparative biology and taxonomic classification.</title>
        <authorList>
            <person name="Goeker M."/>
        </authorList>
    </citation>
    <scope>NUCLEOTIDE SEQUENCE [LARGE SCALE GENOMIC DNA]</scope>
    <source>
        <strain evidence="1 2">DSM 5604</strain>
    </source>
</reference>
<evidence type="ECO:0000313" key="2">
    <source>
        <dbReference type="Proteomes" id="UP000295729"/>
    </source>
</evidence>
<keyword evidence="2" id="KW-1185">Reference proteome</keyword>
<sequence length="260" mass="28824">MIEIKVEVGKNFINIPSGISGYSVYISQLEAFGKILFNSGSIIELDLVSSKLKSSDGKVVVDIPTGVQLNQFLGEGAASPTPNHLDTPIHDCSKCNVKPLPDELALSEITGLHTKVRQAMRKTSGLSRDLIPLSSDEVMDFLRVLPITLVQEKNKNVCVSGIHSYLLASSHIKSSKKVPVRWYTGKMGMPLERLIMVELLTLPFALGLNKRQYQPFLSCAKSAFNYLYKNSFYNSHHSEKQIAAHLGIDERTLKKDSYDA</sequence>
<dbReference type="EMBL" id="SNZA01000004">
    <property type="protein sequence ID" value="TDR12472.1"/>
    <property type="molecule type" value="Genomic_DNA"/>
</dbReference>
<evidence type="ECO:0000313" key="1">
    <source>
        <dbReference type="EMBL" id="TDR12472.1"/>
    </source>
</evidence>
<dbReference type="OrthoDB" id="5766683at2"/>
<dbReference type="Proteomes" id="UP000295729">
    <property type="component" value="Unassembled WGS sequence"/>
</dbReference>
<dbReference type="RefSeq" id="WP_133563208.1">
    <property type="nucleotide sequence ID" value="NZ_SNZA01000004.1"/>
</dbReference>
<accession>A0A4R6X0V6</accession>
<protein>
    <submittedName>
        <fullName evidence="1">Uncharacterized protein</fullName>
    </submittedName>
</protein>
<comment type="caution">
    <text evidence="1">The sequence shown here is derived from an EMBL/GenBank/DDBJ whole genome shotgun (WGS) entry which is preliminary data.</text>
</comment>
<name>A0A4R6X0V6_9GAMM</name>
<organism evidence="1 2">
    <name type="scientific">Marinomonas communis</name>
    <dbReference type="NCBI Taxonomy" id="28254"/>
    <lineage>
        <taxon>Bacteria</taxon>
        <taxon>Pseudomonadati</taxon>
        <taxon>Pseudomonadota</taxon>
        <taxon>Gammaproteobacteria</taxon>
        <taxon>Oceanospirillales</taxon>
        <taxon>Oceanospirillaceae</taxon>
        <taxon>Marinomonas</taxon>
    </lineage>
</organism>
<proteinExistence type="predicted"/>
<gene>
    <name evidence="1" type="ORF">C8D85_2507</name>
</gene>
<dbReference type="AlphaFoldDB" id="A0A4R6X0V6"/>